<dbReference type="SUPFAM" id="SSF53448">
    <property type="entry name" value="Nucleotide-diphospho-sugar transferases"/>
    <property type="match status" value="1"/>
</dbReference>
<comment type="caution">
    <text evidence="2">The sequence shown here is derived from an EMBL/GenBank/DDBJ whole genome shotgun (WGS) entry which is preliminary data.</text>
</comment>
<accession>A0ABU3LBN9</accession>
<name>A0ABU3LBN9_9FLAO</name>
<proteinExistence type="predicted"/>
<sequence length="252" mass="29621">MDGKVQITASIVLYKENGDTLQKTIDSFLNTQLTKKLYLIDNSPNDFLKKYADHPDVNYSFSTANIGFGKAHNTVLENSSNSSEYHLFLNPDVAFKPNVIPNLMEQLSKDQNVSMISPKVLYPDGELQYTCRKYPRFLDLIIRRLGIFKKRVYNKEYRDQDLTKTLYPDFIHGCFLLFKTQDLIDIKGFDERYFLYMEDADICRKIDAAGKKKMYYPQEEIVHIHRKGSNKSIRLFFRHLISAIKYFNKWGY</sequence>
<evidence type="ECO:0000313" key="3">
    <source>
        <dbReference type="Proteomes" id="UP001257277"/>
    </source>
</evidence>
<dbReference type="RefSeq" id="WP_349240365.1">
    <property type="nucleotide sequence ID" value="NZ_JAVTTO010000001.1"/>
</dbReference>
<dbReference type="Proteomes" id="UP001257277">
    <property type="component" value="Unassembled WGS sequence"/>
</dbReference>
<evidence type="ECO:0000313" key="2">
    <source>
        <dbReference type="EMBL" id="MDT7831112.1"/>
    </source>
</evidence>
<dbReference type="EMBL" id="JAVTTO010000001">
    <property type="protein sequence ID" value="MDT7831112.1"/>
    <property type="molecule type" value="Genomic_DNA"/>
</dbReference>
<dbReference type="InterPro" id="IPR029044">
    <property type="entry name" value="Nucleotide-diphossugar_trans"/>
</dbReference>
<dbReference type="CDD" id="cd04186">
    <property type="entry name" value="GT_2_like_c"/>
    <property type="match status" value="1"/>
</dbReference>
<evidence type="ECO:0000259" key="1">
    <source>
        <dbReference type="Pfam" id="PF00535"/>
    </source>
</evidence>
<feature type="domain" description="Glycosyltransferase 2-like" evidence="1">
    <location>
        <begin position="11"/>
        <end position="178"/>
    </location>
</feature>
<gene>
    <name evidence="2" type="ORF">RQM59_01905</name>
</gene>
<keyword evidence="3" id="KW-1185">Reference proteome</keyword>
<dbReference type="Gene3D" id="3.90.550.10">
    <property type="entry name" value="Spore Coat Polysaccharide Biosynthesis Protein SpsA, Chain A"/>
    <property type="match status" value="1"/>
</dbReference>
<keyword evidence="2" id="KW-0328">Glycosyltransferase</keyword>
<dbReference type="InterPro" id="IPR001173">
    <property type="entry name" value="Glyco_trans_2-like"/>
</dbReference>
<dbReference type="Pfam" id="PF00535">
    <property type="entry name" value="Glycos_transf_2"/>
    <property type="match status" value="1"/>
</dbReference>
<dbReference type="GO" id="GO:0016757">
    <property type="term" value="F:glycosyltransferase activity"/>
    <property type="evidence" value="ECO:0007669"/>
    <property type="project" value="UniProtKB-KW"/>
</dbReference>
<dbReference type="EC" id="2.4.-.-" evidence="2"/>
<keyword evidence="2" id="KW-0808">Transferase</keyword>
<dbReference type="PANTHER" id="PTHR43179">
    <property type="entry name" value="RHAMNOSYLTRANSFERASE WBBL"/>
    <property type="match status" value="1"/>
</dbReference>
<organism evidence="2 3">
    <name type="scientific">Asprobacillus argus</name>
    <dbReference type="NCBI Taxonomy" id="3076534"/>
    <lineage>
        <taxon>Bacteria</taxon>
        <taxon>Pseudomonadati</taxon>
        <taxon>Bacteroidota</taxon>
        <taxon>Flavobacteriia</taxon>
        <taxon>Flavobacteriales</taxon>
        <taxon>Flavobacteriaceae</taxon>
        <taxon>Asprobacillus</taxon>
    </lineage>
</organism>
<dbReference type="PANTHER" id="PTHR43179:SF10">
    <property type="entry name" value="GLYCOSYL TRANSFERASE"/>
    <property type="match status" value="1"/>
</dbReference>
<reference evidence="2 3" key="1">
    <citation type="submission" date="2023-09" db="EMBL/GenBank/DDBJ databases">
        <title>Novel taxa isolated from Blanes Bay.</title>
        <authorList>
            <person name="Rey-Velasco X."/>
            <person name="Lucena T."/>
        </authorList>
    </citation>
    <scope>NUCLEOTIDE SEQUENCE [LARGE SCALE GENOMIC DNA]</scope>
    <source>
        <strain evidence="2 3">S356</strain>
    </source>
</reference>
<protein>
    <submittedName>
        <fullName evidence="2">Glycosyltransferase family 2 protein</fullName>
        <ecNumber evidence="2">2.4.-.-</ecNumber>
    </submittedName>
</protein>